<dbReference type="eggNOG" id="KOG3957">
    <property type="taxonomic scope" value="Eukaryota"/>
</dbReference>
<evidence type="ECO:0000256" key="2">
    <source>
        <dbReference type="SAM" id="MobiDB-lite"/>
    </source>
</evidence>
<dbReference type="Proteomes" id="UP000002668">
    <property type="component" value="Genome"/>
</dbReference>
<dbReference type="PANTHER" id="PTHR48229:SF1">
    <property type="entry name" value="ALPHA METHYLACYL-COA RACEMASE-RELATED"/>
    <property type="match status" value="1"/>
</dbReference>
<comment type="similarity">
    <text evidence="1">Belongs to the CoA-transferase III family.</text>
</comment>
<dbReference type="OMA" id="DANIGKH"/>
<dbReference type="EMBL" id="FP929072">
    <property type="protein sequence ID" value="CBX91760.1"/>
    <property type="molecule type" value="Genomic_DNA"/>
</dbReference>
<dbReference type="GO" id="GO:0003824">
    <property type="term" value="F:catalytic activity"/>
    <property type="evidence" value="ECO:0007669"/>
    <property type="project" value="InterPro"/>
</dbReference>
<organism evidence="4">
    <name type="scientific">Leptosphaeria maculans (strain JN3 / isolate v23.1.3 / race Av1-4-5-6-7-8)</name>
    <name type="common">Blackleg fungus</name>
    <name type="synonym">Phoma lingam</name>
    <dbReference type="NCBI Taxonomy" id="985895"/>
    <lineage>
        <taxon>Eukaryota</taxon>
        <taxon>Fungi</taxon>
        <taxon>Dikarya</taxon>
        <taxon>Ascomycota</taxon>
        <taxon>Pezizomycotina</taxon>
        <taxon>Dothideomycetes</taxon>
        <taxon>Pleosporomycetidae</taxon>
        <taxon>Pleosporales</taxon>
        <taxon>Pleosporineae</taxon>
        <taxon>Leptosphaeriaceae</taxon>
        <taxon>Plenodomus</taxon>
        <taxon>Plenodomus lingam/Leptosphaeria maculans species complex</taxon>
    </lineage>
</organism>
<reference evidence="4" key="1">
    <citation type="journal article" date="2011" name="Nat. Commun.">
        <title>Effector diversification within compartments of the Leptosphaeria maculans genome affected by Repeat-Induced Point mutations.</title>
        <authorList>
            <person name="Rouxel T."/>
            <person name="Grandaubert J."/>
            <person name="Hane J.K."/>
            <person name="Hoede C."/>
            <person name="van de Wouw A.P."/>
            <person name="Couloux A."/>
            <person name="Dominguez V."/>
            <person name="Anthouard V."/>
            <person name="Bally P."/>
            <person name="Bourras S."/>
            <person name="Cozijnsen A.J."/>
            <person name="Ciuffetti L.M."/>
            <person name="Degrave A."/>
            <person name="Dilmaghani A."/>
            <person name="Duret L."/>
            <person name="Fudal I."/>
            <person name="Goodwin S.B."/>
            <person name="Gout L."/>
            <person name="Glaser N."/>
            <person name="Linglin J."/>
            <person name="Kema G.H.J."/>
            <person name="Lapalu N."/>
            <person name="Lawrence C.B."/>
            <person name="May K."/>
            <person name="Meyer M."/>
            <person name="Ollivier B."/>
            <person name="Poulain J."/>
            <person name="Schoch C.L."/>
            <person name="Simon A."/>
            <person name="Spatafora J.W."/>
            <person name="Stachowiak A."/>
            <person name="Turgeon B.G."/>
            <person name="Tyler B.M."/>
            <person name="Vincent D."/>
            <person name="Weissenbach J."/>
            <person name="Amselem J."/>
            <person name="Quesneville H."/>
            <person name="Oliver R.P."/>
            <person name="Wincker P."/>
            <person name="Balesdent M.-H."/>
            <person name="Howlett B.J."/>
        </authorList>
    </citation>
    <scope>NUCLEOTIDE SEQUENCE [LARGE SCALE GENOMIC DNA]</scope>
    <source>
        <strain evidence="4">JN3 / isolate v23.1.3 / race Av1-4-5-6-7-8</strain>
    </source>
</reference>
<gene>
    <name evidence="3" type="ORF">LEMA_P072680.1</name>
</gene>
<dbReference type="InterPro" id="IPR023606">
    <property type="entry name" value="CoA-Trfase_III_dom_1_sf"/>
</dbReference>
<sequence>MAPYLGSASASAPESDRAAHGFGNGQQAAESNKLLAGTRSALQELLDKAKGHFPEESLSHITKINFSTANTGTPYFPSPLKQTEAISALKAVEAGVASTIADLATGPQQRTINVDMERATAFLFSTYLATVGGHDKSSPNVHSLLKDTDLLKAQAILYRRLSANLYETKNPGEYFHLHGSLEATKALNMIGLEGHRPDLTEYRQCIKVIEDHVKQFTADQLEEMNAKIRQAGVTCLKWEDFCVTPHGQELLHQPPWKVETLETETPAVPFPFQSSNTPKPQILAGIRVLEICRIIAGPAMGRGLAEHGAQVIKVTAPHLSDVPFFQVDANIGKHTADLDLKSDSDRAIFEHLLASADVVLDGYRPGSLARLGYGPRQLAELAKARGKGYVYVAENCFGHVGPWAGRPGWQQIADCVSGVAWAQGQAMGLDEPVVPPFPMSDYGTGCMGTIAALTGLYRRAKVGGSYMGTTSLVQYDVYLLQLGLYDADMMRDLKAEHDAEFFQLRHNDSVDEVGKRALKTMRRTHPELFDEKHMQRAFSKGFNADVRTIRPVVSMEGWWNGFQRSSRPNGFDKPTWDDWEVEEDLVKA</sequence>
<accession>E4ZJG9</accession>
<dbReference type="InterPro" id="IPR003673">
    <property type="entry name" value="CoA-Trfase_fam_III"/>
</dbReference>
<feature type="region of interest" description="Disordered" evidence="2">
    <location>
        <begin position="1"/>
        <end position="26"/>
    </location>
</feature>
<evidence type="ECO:0000256" key="1">
    <source>
        <dbReference type="ARBA" id="ARBA00008383"/>
    </source>
</evidence>
<dbReference type="AlphaFoldDB" id="E4ZJG9"/>
<dbReference type="SUPFAM" id="SSF89796">
    <property type="entry name" value="CoA-transferase family III (CaiB/BaiF)"/>
    <property type="match status" value="2"/>
</dbReference>
<dbReference type="PANTHER" id="PTHR48229">
    <property type="entry name" value="CAIB/BAIF FAMILY ENZYME (AFU_ORTHOLOGUE AFUA_1G05360)-RELATED"/>
    <property type="match status" value="1"/>
</dbReference>
<evidence type="ECO:0000313" key="4">
    <source>
        <dbReference type="Proteomes" id="UP000002668"/>
    </source>
</evidence>
<dbReference type="OrthoDB" id="2308815at2759"/>
<dbReference type="STRING" id="985895.E4ZJG9"/>
<evidence type="ECO:0000313" key="3">
    <source>
        <dbReference type="EMBL" id="CBX91760.1"/>
    </source>
</evidence>
<name>E4ZJG9_LEPMJ</name>
<dbReference type="Pfam" id="PF02515">
    <property type="entry name" value="CoA_transf_3"/>
    <property type="match status" value="1"/>
</dbReference>
<protein>
    <submittedName>
        <fullName evidence="3">Similar to CAIB/BAIF family enzyme</fullName>
    </submittedName>
</protein>
<dbReference type="GeneID" id="13288122"/>
<dbReference type="HOGENOM" id="CLU_021588_1_1_1"/>
<dbReference type="RefSeq" id="XP_003835125.1">
    <property type="nucleotide sequence ID" value="XM_003835077.1"/>
</dbReference>
<keyword evidence="4" id="KW-1185">Reference proteome</keyword>
<dbReference type="InParanoid" id="E4ZJG9"/>
<dbReference type="Gene3D" id="3.40.50.10540">
    <property type="entry name" value="Crotonobetainyl-coa:carnitine coa-transferase, domain 1"/>
    <property type="match status" value="1"/>
</dbReference>
<proteinExistence type="inferred from homology"/>
<dbReference type="VEuPathDB" id="FungiDB:LEMA_P072680.1"/>
<dbReference type="InterPro" id="IPR052985">
    <property type="entry name" value="CoA-trans_III_biosynth/detox"/>
</dbReference>